<dbReference type="Proteomes" id="UP000295221">
    <property type="component" value="Unassembled WGS sequence"/>
</dbReference>
<accession>A0A4R2GPL6</accession>
<proteinExistence type="predicted"/>
<dbReference type="RefSeq" id="WP_132432007.1">
    <property type="nucleotide sequence ID" value="NZ_SLWK01000001.1"/>
</dbReference>
<reference evidence="1 2" key="1">
    <citation type="submission" date="2019-03" db="EMBL/GenBank/DDBJ databases">
        <title>Genomic Encyclopedia of Type Strains, Phase IV (KMG-IV): sequencing the most valuable type-strain genomes for metagenomic binning, comparative biology and taxonomic classification.</title>
        <authorList>
            <person name="Goeker M."/>
        </authorList>
    </citation>
    <scope>NUCLEOTIDE SEQUENCE [LARGE SCALE GENOMIC DNA]</scope>
    <source>
        <strain evidence="1 2">DSM 24179</strain>
    </source>
</reference>
<sequence length="86" mass="9994">MTKLYHKKIEHITRQLIDASELLYKAGNLPQAANLIKKTGDFFLSEYKTNPKEGKYRELKKNYEKIHNAITKSMIDALGKSRLNLK</sequence>
<name>A0A4R2GPL6_9BACT</name>
<comment type="caution">
    <text evidence="1">The sequence shown here is derived from an EMBL/GenBank/DDBJ whole genome shotgun (WGS) entry which is preliminary data.</text>
</comment>
<organism evidence="1 2">
    <name type="scientific">Natronoflexus pectinivorans</name>
    <dbReference type="NCBI Taxonomy" id="682526"/>
    <lineage>
        <taxon>Bacteria</taxon>
        <taxon>Pseudomonadati</taxon>
        <taxon>Bacteroidota</taxon>
        <taxon>Bacteroidia</taxon>
        <taxon>Marinilabiliales</taxon>
        <taxon>Marinilabiliaceae</taxon>
        <taxon>Natronoflexus</taxon>
    </lineage>
</organism>
<evidence type="ECO:0000313" key="2">
    <source>
        <dbReference type="Proteomes" id="UP000295221"/>
    </source>
</evidence>
<dbReference type="EMBL" id="SLWK01000001">
    <property type="protein sequence ID" value="TCO11027.1"/>
    <property type="molecule type" value="Genomic_DNA"/>
</dbReference>
<keyword evidence="2" id="KW-1185">Reference proteome</keyword>
<evidence type="ECO:0000313" key="1">
    <source>
        <dbReference type="EMBL" id="TCO11027.1"/>
    </source>
</evidence>
<dbReference type="AlphaFoldDB" id="A0A4R2GPL6"/>
<gene>
    <name evidence="1" type="ORF">EV194_101661</name>
</gene>
<protein>
    <submittedName>
        <fullName evidence="1">Uncharacterized protein</fullName>
    </submittedName>
</protein>